<evidence type="ECO:0000313" key="3">
    <source>
        <dbReference type="EMBL" id="KAJ1358964.1"/>
    </source>
</evidence>
<keyword evidence="1" id="KW-1133">Transmembrane helix</keyword>
<keyword evidence="4" id="KW-1185">Reference proteome</keyword>
<keyword evidence="1" id="KW-0812">Transmembrane</keyword>
<dbReference type="Pfam" id="PF24888">
    <property type="entry name" value="DUF7741"/>
    <property type="match status" value="1"/>
</dbReference>
<dbReference type="EMBL" id="JAHQIW010003527">
    <property type="protein sequence ID" value="KAJ1358964.1"/>
    <property type="molecule type" value="Genomic_DNA"/>
</dbReference>
<gene>
    <name evidence="3" type="ORF">KIN20_017550</name>
</gene>
<feature type="domain" description="DUF7741" evidence="2">
    <location>
        <begin position="149"/>
        <end position="224"/>
    </location>
</feature>
<proteinExistence type="predicted"/>
<dbReference type="AlphaFoldDB" id="A0AAD5N6H8"/>
<dbReference type="Proteomes" id="UP001196413">
    <property type="component" value="Unassembled WGS sequence"/>
</dbReference>
<protein>
    <recommendedName>
        <fullName evidence="2">DUF7741 domain-containing protein</fullName>
    </recommendedName>
</protein>
<feature type="transmembrane region" description="Helical" evidence="1">
    <location>
        <begin position="28"/>
        <end position="46"/>
    </location>
</feature>
<comment type="caution">
    <text evidence="3">The sequence shown here is derived from an EMBL/GenBank/DDBJ whole genome shotgun (WGS) entry which is preliminary data.</text>
</comment>
<evidence type="ECO:0000256" key="1">
    <source>
        <dbReference type="SAM" id="Phobius"/>
    </source>
</evidence>
<keyword evidence="1" id="KW-0472">Membrane</keyword>
<accession>A0AAD5N6H8</accession>
<sequence>MTEEPDNENYAYVNLTGFKKLRAHVLRMIDMVLILLLMVGAVNVLAEVACYHCYGNTTTEGRFCSINHLCLGESCFFSLQPSGQWASGCSTGEAPSNLTCSMSNSNSALDCKCMSDFCNKLNVVNETIKTFLGKEGAFKNTSLMLPRLSVRCIECGIVTIGNRGIEIPCDENQICQGDLCVTKKGPNPYSYCGTLWTENNELRCLKNPDQEEKCVCVQDMCNLSLYMLALDESLPSLENSSSSSDTVLKRERCKNGLSYSPNKHAASVAQRLGEMISNGFSATEKYDGESFDGDGQLCT</sequence>
<organism evidence="3 4">
    <name type="scientific">Parelaphostrongylus tenuis</name>
    <name type="common">Meningeal worm</name>
    <dbReference type="NCBI Taxonomy" id="148309"/>
    <lineage>
        <taxon>Eukaryota</taxon>
        <taxon>Metazoa</taxon>
        <taxon>Ecdysozoa</taxon>
        <taxon>Nematoda</taxon>
        <taxon>Chromadorea</taxon>
        <taxon>Rhabditida</taxon>
        <taxon>Rhabditina</taxon>
        <taxon>Rhabditomorpha</taxon>
        <taxon>Strongyloidea</taxon>
        <taxon>Metastrongylidae</taxon>
        <taxon>Parelaphostrongylus</taxon>
    </lineage>
</organism>
<evidence type="ECO:0000259" key="2">
    <source>
        <dbReference type="Pfam" id="PF24888"/>
    </source>
</evidence>
<evidence type="ECO:0000313" key="4">
    <source>
        <dbReference type="Proteomes" id="UP001196413"/>
    </source>
</evidence>
<dbReference type="InterPro" id="IPR056643">
    <property type="entry name" value="DUF7741"/>
</dbReference>
<name>A0AAD5N6H8_PARTN</name>
<reference evidence="3" key="1">
    <citation type="submission" date="2021-06" db="EMBL/GenBank/DDBJ databases">
        <title>Parelaphostrongylus tenuis whole genome reference sequence.</title>
        <authorList>
            <person name="Garwood T.J."/>
            <person name="Larsen P.A."/>
            <person name="Fountain-Jones N.M."/>
            <person name="Garbe J.R."/>
            <person name="Macchietto M.G."/>
            <person name="Kania S.A."/>
            <person name="Gerhold R.W."/>
            <person name="Richards J.E."/>
            <person name="Wolf T.M."/>
        </authorList>
    </citation>
    <scope>NUCLEOTIDE SEQUENCE</scope>
    <source>
        <strain evidence="3">MNPRO001-30</strain>
        <tissue evidence="3">Meninges</tissue>
    </source>
</reference>